<dbReference type="SMART" id="SM00937">
    <property type="entry name" value="PCRF"/>
    <property type="match status" value="1"/>
</dbReference>
<evidence type="ECO:0000259" key="3">
    <source>
        <dbReference type="PROSITE" id="PS00745"/>
    </source>
</evidence>
<dbReference type="Pfam" id="PF03462">
    <property type="entry name" value="PCRF"/>
    <property type="match status" value="1"/>
</dbReference>
<dbReference type="InterPro" id="IPR045853">
    <property type="entry name" value="Pep_chain_release_fac_I_sf"/>
</dbReference>
<dbReference type="RefSeq" id="XP_009791270.1">
    <property type="nucleotide sequence ID" value="XM_009792968.1"/>
</dbReference>
<proteinExistence type="inferred from homology"/>
<dbReference type="PANTHER" id="PTHR43116:SF3">
    <property type="entry name" value="CLASS I PEPTIDE CHAIN RELEASE FACTOR"/>
    <property type="match status" value="1"/>
</dbReference>
<feature type="domain" description="Prokaryotic-type class I peptide chain release factors" evidence="3">
    <location>
        <begin position="336"/>
        <end position="352"/>
    </location>
</feature>
<dbReference type="PANTHER" id="PTHR43116">
    <property type="entry name" value="PEPTIDE CHAIN RELEASE FACTOR 2"/>
    <property type="match status" value="1"/>
</dbReference>
<dbReference type="InterPro" id="IPR005139">
    <property type="entry name" value="PCRF"/>
</dbReference>
<dbReference type="HAMAP" id="MF_00094">
    <property type="entry name" value="Rel_fac_2"/>
    <property type="match status" value="1"/>
</dbReference>
<keyword evidence="2" id="KW-0648">Protein biosynthesis</keyword>
<dbReference type="Gene3D" id="3.30.160.20">
    <property type="match status" value="1"/>
</dbReference>
<accession>A0A1U7XXJ5</accession>
<dbReference type="eggNOG" id="KOG2726">
    <property type="taxonomic scope" value="Eukaryota"/>
</dbReference>
<evidence type="ECO:0000313" key="4">
    <source>
        <dbReference type="Proteomes" id="UP000189701"/>
    </source>
</evidence>
<dbReference type="InterPro" id="IPR000352">
    <property type="entry name" value="Pep_chain_release_fac_I"/>
</dbReference>
<comment type="similarity">
    <text evidence="1">Belongs to the prokaryotic/mitochondrial release factor family.</text>
</comment>
<dbReference type="AlphaFoldDB" id="A0A1U7XXJ5"/>
<keyword evidence="4" id="KW-1185">Reference proteome</keyword>
<dbReference type="Pfam" id="PF00472">
    <property type="entry name" value="RF-1"/>
    <property type="match status" value="1"/>
</dbReference>
<dbReference type="NCBIfam" id="TIGR00020">
    <property type="entry name" value="prfB"/>
    <property type="match status" value="1"/>
</dbReference>
<dbReference type="InterPro" id="IPR004374">
    <property type="entry name" value="PrfB"/>
</dbReference>
<dbReference type="Gene3D" id="3.30.70.1660">
    <property type="match status" value="1"/>
</dbReference>
<name>A0A1U7XXJ5_NICSY</name>
<gene>
    <name evidence="5" type="primary">LOC104238568</name>
</gene>
<dbReference type="PROSITE" id="PS00745">
    <property type="entry name" value="RF_PROK_I"/>
    <property type="match status" value="1"/>
</dbReference>
<reference evidence="5" key="2">
    <citation type="submission" date="2025-08" db="UniProtKB">
        <authorList>
            <consortium name="RefSeq"/>
        </authorList>
    </citation>
    <scope>IDENTIFICATION</scope>
    <source>
        <tissue evidence="5">Leaf</tissue>
    </source>
</reference>
<protein>
    <submittedName>
        <fullName evidence="5">Peptide chain release factor 1, mitochondrial</fullName>
    </submittedName>
</protein>
<evidence type="ECO:0000256" key="1">
    <source>
        <dbReference type="ARBA" id="ARBA00010835"/>
    </source>
</evidence>
<dbReference type="STRING" id="4096.A0A1U7XXJ5"/>
<evidence type="ECO:0000313" key="5">
    <source>
        <dbReference type="RefSeq" id="XP_009791270.1"/>
    </source>
</evidence>
<dbReference type="Proteomes" id="UP000189701">
    <property type="component" value="Unplaced"/>
</dbReference>
<evidence type="ECO:0000256" key="2">
    <source>
        <dbReference type="ARBA" id="ARBA00022917"/>
    </source>
</evidence>
<dbReference type="GO" id="GO:0016149">
    <property type="term" value="F:translation release factor activity, codon specific"/>
    <property type="evidence" value="ECO:0007669"/>
    <property type="project" value="InterPro"/>
</dbReference>
<dbReference type="FunFam" id="3.30.160.20:FF:000010">
    <property type="entry name" value="Peptide chain release factor 2"/>
    <property type="match status" value="1"/>
</dbReference>
<sequence length="467" mass="51978">MEGMVQSSVPQYSKPFHSLTRRNPTVVTSVRITAIHSGRRLRIPQQTHLFLPSISSPKVEGGTVSFATPEVGVSNTETREWAMQDFYTLRKDVETALERVEEIRAAAGLKQLQHDLAALEAAAADSSLWDNRAKAQETLQALTDCKDKLKLLHDFKTQEFTLPQADDAETIIKLTEEMDSIDSGLLQEAAGIIKELNKALDRYELTQLLSGPYDKEAAVVTITAGAGGTDAQDWADMLLRMYVRWGEKQRYKTKVVEKSMGEEAGIKSATIEIEGRYAYGYLSGEKGTHRIVRQSPFNSKGLRQTSFSGIEIMPLLPEDSLDVEIPEEDLDISFTRAGGKGGQNVNKVETAVRITHIPTGVAVRCTEERSQLANKIKALSRLKAKLLVIAEEQRASEIKQIRGDAVKAEWGQQIRNYVFHPYKLVKDVRTGYETSDITSVMDGDLDPFIKSYLKHKYSLAANTSVVN</sequence>
<dbReference type="OrthoDB" id="1223763at2759"/>
<dbReference type="Gene3D" id="1.20.58.410">
    <property type="entry name" value="Release factor"/>
    <property type="match status" value="1"/>
</dbReference>
<dbReference type="GO" id="GO:0005737">
    <property type="term" value="C:cytoplasm"/>
    <property type="evidence" value="ECO:0007669"/>
    <property type="project" value="InterPro"/>
</dbReference>
<organism evidence="4 5">
    <name type="scientific">Nicotiana sylvestris</name>
    <name type="common">Wood tobacco</name>
    <name type="synonym">South American tobacco</name>
    <dbReference type="NCBI Taxonomy" id="4096"/>
    <lineage>
        <taxon>Eukaryota</taxon>
        <taxon>Viridiplantae</taxon>
        <taxon>Streptophyta</taxon>
        <taxon>Embryophyta</taxon>
        <taxon>Tracheophyta</taxon>
        <taxon>Spermatophyta</taxon>
        <taxon>Magnoliopsida</taxon>
        <taxon>eudicotyledons</taxon>
        <taxon>Gunneridae</taxon>
        <taxon>Pentapetalae</taxon>
        <taxon>asterids</taxon>
        <taxon>lamiids</taxon>
        <taxon>Solanales</taxon>
        <taxon>Solanaceae</taxon>
        <taxon>Nicotianoideae</taxon>
        <taxon>Nicotianeae</taxon>
        <taxon>Nicotiana</taxon>
    </lineage>
</organism>
<reference evidence="4" key="1">
    <citation type="journal article" date="2013" name="Genome Biol.">
        <title>Reference genomes and transcriptomes of Nicotiana sylvestris and Nicotiana tomentosiformis.</title>
        <authorList>
            <person name="Sierro N."/>
            <person name="Battey J.N."/>
            <person name="Ouadi S."/>
            <person name="Bovet L."/>
            <person name="Goepfert S."/>
            <person name="Bakaher N."/>
            <person name="Peitsch M.C."/>
            <person name="Ivanov N.V."/>
        </authorList>
    </citation>
    <scope>NUCLEOTIDE SEQUENCE [LARGE SCALE GENOMIC DNA]</scope>
</reference>
<dbReference type="SUPFAM" id="SSF75620">
    <property type="entry name" value="Release factor"/>
    <property type="match status" value="1"/>
</dbReference>